<dbReference type="OrthoDB" id="114902at2"/>
<proteinExistence type="predicted"/>
<keyword evidence="3 5" id="KW-1133">Transmembrane helix</keyword>
<evidence type="ECO:0000256" key="4">
    <source>
        <dbReference type="ARBA" id="ARBA00023136"/>
    </source>
</evidence>
<dbReference type="AlphaFoldDB" id="A0A372IQ02"/>
<evidence type="ECO:0000313" key="8">
    <source>
        <dbReference type="Proteomes" id="UP000264702"/>
    </source>
</evidence>
<keyword evidence="4 5" id="KW-0472">Membrane</keyword>
<dbReference type="Proteomes" id="UP000264702">
    <property type="component" value="Unassembled WGS sequence"/>
</dbReference>
<feature type="transmembrane region" description="Helical" evidence="5">
    <location>
        <begin position="107"/>
        <end position="132"/>
    </location>
</feature>
<comment type="subcellular location">
    <subcellularLocation>
        <location evidence="1">Membrane</location>
        <topology evidence="1">Multi-pass membrane protein</topology>
    </subcellularLocation>
</comment>
<organism evidence="7 8">
    <name type="scientific">Paracidobacterium acidisoli</name>
    <dbReference type="NCBI Taxonomy" id="2303751"/>
    <lineage>
        <taxon>Bacteria</taxon>
        <taxon>Pseudomonadati</taxon>
        <taxon>Acidobacteriota</taxon>
        <taxon>Terriglobia</taxon>
        <taxon>Terriglobales</taxon>
        <taxon>Acidobacteriaceae</taxon>
        <taxon>Paracidobacterium</taxon>
    </lineage>
</organism>
<feature type="transmembrane region" description="Helical" evidence="5">
    <location>
        <begin position="144"/>
        <end position="168"/>
    </location>
</feature>
<evidence type="ECO:0000256" key="1">
    <source>
        <dbReference type="ARBA" id="ARBA00004141"/>
    </source>
</evidence>
<evidence type="ECO:0000256" key="5">
    <source>
        <dbReference type="SAM" id="Phobius"/>
    </source>
</evidence>
<protein>
    <recommendedName>
        <fullName evidence="6">Yip1 domain-containing protein</fullName>
    </recommendedName>
</protein>
<dbReference type="InterPro" id="IPR006977">
    <property type="entry name" value="Yip1_dom"/>
</dbReference>
<evidence type="ECO:0000256" key="3">
    <source>
        <dbReference type="ARBA" id="ARBA00022989"/>
    </source>
</evidence>
<gene>
    <name evidence="7" type="ORF">D0Y96_08720</name>
</gene>
<accession>A0A372IQ02</accession>
<name>A0A372IQ02_9BACT</name>
<feature type="transmembrane region" description="Helical" evidence="5">
    <location>
        <begin position="193"/>
        <end position="220"/>
    </location>
</feature>
<keyword evidence="8" id="KW-1185">Reference proteome</keyword>
<dbReference type="EMBL" id="QVQT01000003">
    <property type="protein sequence ID" value="RFU16821.1"/>
    <property type="molecule type" value="Genomic_DNA"/>
</dbReference>
<comment type="caution">
    <text evidence="7">The sequence shown here is derived from an EMBL/GenBank/DDBJ whole genome shotgun (WGS) entry which is preliminary data.</text>
</comment>
<dbReference type="RefSeq" id="WP_117298989.1">
    <property type="nucleotide sequence ID" value="NZ_QVQT02000003.1"/>
</dbReference>
<keyword evidence="2 5" id="KW-0812">Transmembrane</keyword>
<feature type="transmembrane region" description="Helical" evidence="5">
    <location>
        <begin position="227"/>
        <end position="246"/>
    </location>
</feature>
<evidence type="ECO:0000256" key="2">
    <source>
        <dbReference type="ARBA" id="ARBA00022692"/>
    </source>
</evidence>
<dbReference type="Pfam" id="PF04893">
    <property type="entry name" value="Yip1"/>
    <property type="match status" value="1"/>
</dbReference>
<sequence length="247" mass="26893">MTDIHAATIPEGTRLSEGQRIVDTFTAPSKTFTDILRSSAWWGPFLVLLIVSIGFSFAVQQKVGWARVFESNLHQSPKQEERFAQMPAEQAANAKALGQKITAVIAYSYSVVVLIITVVSALLIWVTVNFGFGGTSKFGQIYAVSMYATLVMNIKYLLAIVALFAGLAPDSFTLQNPVGTNLGYYLSSDLPRWLTLLCTHIDLFEIWSVILSTIGVAVVAKVSRGKAAAAVFGWWIILVLLSVVLAS</sequence>
<feature type="domain" description="Yip1" evidence="6">
    <location>
        <begin position="23"/>
        <end position="244"/>
    </location>
</feature>
<feature type="transmembrane region" description="Helical" evidence="5">
    <location>
        <begin position="40"/>
        <end position="59"/>
    </location>
</feature>
<evidence type="ECO:0000313" key="7">
    <source>
        <dbReference type="EMBL" id="RFU16821.1"/>
    </source>
</evidence>
<dbReference type="GO" id="GO:0016020">
    <property type="term" value="C:membrane"/>
    <property type="evidence" value="ECO:0007669"/>
    <property type="project" value="UniProtKB-SubCell"/>
</dbReference>
<evidence type="ECO:0000259" key="6">
    <source>
        <dbReference type="Pfam" id="PF04893"/>
    </source>
</evidence>
<reference evidence="7 8" key="1">
    <citation type="submission" date="2018-08" db="EMBL/GenBank/DDBJ databases">
        <title>Acidipila sp. 4G-K13, an acidobacterium isolated from forest soil.</title>
        <authorList>
            <person name="Gao Z.-H."/>
            <person name="Qiu L.-H."/>
        </authorList>
    </citation>
    <scope>NUCLEOTIDE SEQUENCE [LARGE SCALE GENOMIC DNA]</scope>
    <source>
        <strain evidence="7 8">4G-K13</strain>
    </source>
</reference>